<dbReference type="GO" id="GO:0051536">
    <property type="term" value="F:iron-sulfur cluster binding"/>
    <property type="evidence" value="ECO:0007669"/>
    <property type="project" value="UniProtKB-KW"/>
</dbReference>
<accession>A0A7S0WS01</accession>
<keyword evidence="2" id="KW-0479">Metal-binding</keyword>
<dbReference type="InterPro" id="IPR013785">
    <property type="entry name" value="Aldolase_TIM"/>
</dbReference>
<dbReference type="Pfam" id="PF04055">
    <property type="entry name" value="Radical_SAM"/>
    <property type="match status" value="1"/>
</dbReference>
<keyword evidence="4" id="KW-0411">Iron-sulfur</keyword>
<evidence type="ECO:0000256" key="1">
    <source>
        <dbReference type="ARBA" id="ARBA00022691"/>
    </source>
</evidence>
<dbReference type="SFLD" id="SFLDG01099">
    <property type="entry name" value="Uncharacterised_Radical_SAM_Su"/>
    <property type="match status" value="1"/>
</dbReference>
<evidence type="ECO:0000256" key="4">
    <source>
        <dbReference type="ARBA" id="ARBA00023014"/>
    </source>
</evidence>
<name>A0A7S0WS01_9CHLO</name>
<dbReference type="EMBL" id="HBFB01017665">
    <property type="protein sequence ID" value="CAD8681042.1"/>
    <property type="molecule type" value="Transcribed_RNA"/>
</dbReference>
<keyword evidence="1" id="KW-0949">S-adenosyl-L-methionine</keyword>
<dbReference type="PANTHER" id="PTHR43075:SF1">
    <property type="entry name" value="FORMATE LYASE ACTIVATING ENZYME, PUTATIVE (AFU_ORTHOLOGUE AFUA_2G15630)-RELATED"/>
    <property type="match status" value="1"/>
</dbReference>
<organism evidence="6">
    <name type="scientific">Chlamydomonas leiostraca</name>
    <dbReference type="NCBI Taxonomy" id="1034604"/>
    <lineage>
        <taxon>Eukaryota</taxon>
        <taxon>Viridiplantae</taxon>
        <taxon>Chlorophyta</taxon>
        <taxon>core chlorophytes</taxon>
        <taxon>Chlorophyceae</taxon>
        <taxon>CS clade</taxon>
        <taxon>Chlamydomonadales</taxon>
        <taxon>Chlamydomonadaceae</taxon>
        <taxon>Chlamydomonas</taxon>
    </lineage>
</organism>
<dbReference type="InterPro" id="IPR058240">
    <property type="entry name" value="rSAM_sf"/>
</dbReference>
<gene>
    <name evidence="6" type="ORF">CLEI1391_LOCUS9905</name>
</gene>
<dbReference type="Gene3D" id="3.20.20.70">
    <property type="entry name" value="Aldolase class I"/>
    <property type="match status" value="1"/>
</dbReference>
<dbReference type="PANTHER" id="PTHR43075">
    <property type="entry name" value="FORMATE LYASE ACTIVATING ENZYME, PUTATIVE (AFU_ORTHOLOGUE AFUA_2G15630)-RELATED"/>
    <property type="match status" value="1"/>
</dbReference>
<dbReference type="SUPFAM" id="SSF102114">
    <property type="entry name" value="Radical SAM enzymes"/>
    <property type="match status" value="1"/>
</dbReference>
<dbReference type="InterPro" id="IPR040085">
    <property type="entry name" value="MJ0674-like"/>
</dbReference>
<evidence type="ECO:0000313" key="6">
    <source>
        <dbReference type="EMBL" id="CAD8681042.1"/>
    </source>
</evidence>
<dbReference type="GO" id="GO:0046872">
    <property type="term" value="F:metal ion binding"/>
    <property type="evidence" value="ECO:0007669"/>
    <property type="project" value="UniProtKB-KW"/>
</dbReference>
<evidence type="ECO:0000256" key="3">
    <source>
        <dbReference type="ARBA" id="ARBA00023004"/>
    </source>
</evidence>
<reference evidence="6" key="1">
    <citation type="submission" date="2021-01" db="EMBL/GenBank/DDBJ databases">
        <authorList>
            <person name="Corre E."/>
            <person name="Pelletier E."/>
            <person name="Niang G."/>
            <person name="Scheremetjew M."/>
            <person name="Finn R."/>
            <person name="Kale V."/>
            <person name="Holt S."/>
            <person name="Cochrane G."/>
            <person name="Meng A."/>
            <person name="Brown T."/>
            <person name="Cohen L."/>
        </authorList>
    </citation>
    <scope>NUCLEOTIDE SEQUENCE</scope>
    <source>
        <strain evidence="6">SAG 11-49</strain>
    </source>
</reference>
<evidence type="ECO:0000259" key="5">
    <source>
        <dbReference type="Pfam" id="PF04055"/>
    </source>
</evidence>
<protein>
    <recommendedName>
        <fullName evidence="5">Radical SAM core domain-containing protein</fullName>
    </recommendedName>
</protein>
<evidence type="ECO:0000256" key="2">
    <source>
        <dbReference type="ARBA" id="ARBA00022723"/>
    </source>
</evidence>
<feature type="domain" description="Radical SAM core" evidence="5">
    <location>
        <begin position="115"/>
        <end position="243"/>
    </location>
</feature>
<sequence length="356" mass="39111">MRRAVPRLAQALLGHVSPQCSGPATRSLHLAPPFLVDSYTPAAVTTMRLGKLKAKVSAALEELKNCKACPHECGVDRTQDVLGVCNVGRKVIVNTIAPHFGEESVLQGQRGSGTVFFNLCNLRCVFCQNWDVSQRSAGFHLTADELADWMMQLQEVGGCHNINLVTPEHVAPQVVEAIGAAVVKGLALPIVYNTSAYDSVSSLKMLEGLVDIYLPDFKFWSAAASHRYTKARDYPEVARAAIAEMHRQVGDLVFSPDGLAQSGLLVRHLAMPGQVEEGKAILSWLADHVSKDTYVHVMEQYRPDHLVGVGDRRAREGVTRYDEIDRPVSRGEAQALRKHARAVGLWRFEEPAAWEA</sequence>
<dbReference type="AlphaFoldDB" id="A0A7S0WS01"/>
<dbReference type="SFLD" id="SFLDS00029">
    <property type="entry name" value="Radical_SAM"/>
    <property type="match status" value="1"/>
</dbReference>
<keyword evidence="3" id="KW-0408">Iron</keyword>
<proteinExistence type="predicted"/>
<dbReference type="InterPro" id="IPR007197">
    <property type="entry name" value="rSAM"/>
</dbReference>
<dbReference type="GO" id="GO:0003824">
    <property type="term" value="F:catalytic activity"/>
    <property type="evidence" value="ECO:0007669"/>
    <property type="project" value="InterPro"/>
</dbReference>